<accession>A0A5B9QFJ9</accession>
<dbReference type="Gene3D" id="3.40.50.720">
    <property type="entry name" value="NAD(P)-binding Rossmann-like Domain"/>
    <property type="match status" value="2"/>
</dbReference>
<gene>
    <name evidence="7" type="primary">ldhA</name>
    <name evidence="7" type="ORF">Pr1d_36450</name>
</gene>
<evidence type="ECO:0000256" key="1">
    <source>
        <dbReference type="ARBA" id="ARBA00005854"/>
    </source>
</evidence>
<dbReference type="InterPro" id="IPR029753">
    <property type="entry name" value="D-isomer_DH_CS"/>
</dbReference>
<feature type="domain" description="D-isomer specific 2-hydroxyacid dehydrogenase NAD-binding" evidence="6">
    <location>
        <begin position="129"/>
        <end position="315"/>
    </location>
</feature>
<dbReference type="Pfam" id="PF02826">
    <property type="entry name" value="2-Hacid_dh_C"/>
    <property type="match status" value="1"/>
</dbReference>
<protein>
    <submittedName>
        <fullName evidence="7">D-lactate dehydrogenase</fullName>
        <ecNumber evidence="7">1.1.1.28</ecNumber>
    </submittedName>
</protein>
<dbReference type="SUPFAM" id="SSF52283">
    <property type="entry name" value="Formate/glycerate dehydrogenase catalytic domain-like"/>
    <property type="match status" value="1"/>
</dbReference>
<evidence type="ECO:0000259" key="5">
    <source>
        <dbReference type="Pfam" id="PF00389"/>
    </source>
</evidence>
<dbReference type="PANTHER" id="PTHR43026:SF1">
    <property type="entry name" value="2-HYDROXYACID DEHYDROGENASE HOMOLOG 1-RELATED"/>
    <property type="match status" value="1"/>
</dbReference>
<dbReference type="GO" id="GO:0051287">
    <property type="term" value="F:NAD binding"/>
    <property type="evidence" value="ECO:0007669"/>
    <property type="project" value="InterPro"/>
</dbReference>
<dbReference type="GO" id="GO:0008720">
    <property type="term" value="F:D-lactate dehydrogenase (NAD+) activity"/>
    <property type="evidence" value="ECO:0007669"/>
    <property type="project" value="UniProtKB-EC"/>
</dbReference>
<evidence type="ECO:0000256" key="2">
    <source>
        <dbReference type="ARBA" id="ARBA00023002"/>
    </source>
</evidence>
<evidence type="ECO:0000256" key="4">
    <source>
        <dbReference type="RuleBase" id="RU003719"/>
    </source>
</evidence>
<dbReference type="PROSITE" id="PS00671">
    <property type="entry name" value="D_2_HYDROXYACID_DH_3"/>
    <property type="match status" value="1"/>
</dbReference>
<name>A0A5B9QFJ9_9BACT</name>
<dbReference type="SUPFAM" id="SSF51735">
    <property type="entry name" value="NAD(P)-binding Rossmann-fold domains"/>
    <property type="match status" value="1"/>
</dbReference>
<evidence type="ECO:0000313" key="8">
    <source>
        <dbReference type="Proteomes" id="UP000323917"/>
    </source>
</evidence>
<dbReference type="KEGG" id="bgok:Pr1d_36450"/>
<dbReference type="EMBL" id="CP042913">
    <property type="protein sequence ID" value="QEG36332.1"/>
    <property type="molecule type" value="Genomic_DNA"/>
</dbReference>
<proteinExistence type="inferred from homology"/>
<dbReference type="InterPro" id="IPR058205">
    <property type="entry name" value="D-LDH-like"/>
</dbReference>
<keyword evidence="3" id="KW-0520">NAD</keyword>
<dbReference type="InterPro" id="IPR006140">
    <property type="entry name" value="D-isomer_DH_NAD-bd"/>
</dbReference>
<dbReference type="EC" id="1.1.1.28" evidence="7"/>
<organism evidence="7 8">
    <name type="scientific">Bythopirellula goksoeyrii</name>
    <dbReference type="NCBI Taxonomy" id="1400387"/>
    <lineage>
        <taxon>Bacteria</taxon>
        <taxon>Pseudomonadati</taxon>
        <taxon>Planctomycetota</taxon>
        <taxon>Planctomycetia</taxon>
        <taxon>Pirellulales</taxon>
        <taxon>Lacipirellulaceae</taxon>
        <taxon>Bythopirellula</taxon>
    </lineage>
</organism>
<sequence>MRLICHTRHDRTEQLEFTVQVTVFSSKSYDRRFLEQANLQHGHDLRFLEARLGPESAALAIGSPAICVFVNDKLNAETIEILANGGTRLITLRCAGFNNVDVEAAKRRGIAVTRVPEYSPYAVAEHSVAILLTINRRIHRAYNRVREGNFSIEGLLGFDLHGKTIGVVGTGRIGVCVCRILAGFGCRLLASDIHCNAECVKMGVQYVDLDKLIAETDVITLHCPLTPDTLHMIGTLAIERMKPGVVLINTSRGGLVDANAAVAGLKSGKIGAIALDVYEEEEGVFFEDLSGNVLQDDTLARLLTFPNVIITSHQAFFTQEAMHNIASTTMENVTLFAGGNLDRVNVVVSP</sequence>
<dbReference type="InterPro" id="IPR036291">
    <property type="entry name" value="NAD(P)-bd_dom_sf"/>
</dbReference>
<dbReference type="AlphaFoldDB" id="A0A5B9QFJ9"/>
<dbReference type="InterPro" id="IPR006139">
    <property type="entry name" value="D-isomer_2_OHA_DH_cat_dom"/>
</dbReference>
<evidence type="ECO:0000313" key="7">
    <source>
        <dbReference type="EMBL" id="QEG36332.1"/>
    </source>
</evidence>
<evidence type="ECO:0000259" key="6">
    <source>
        <dbReference type="Pfam" id="PF02826"/>
    </source>
</evidence>
<dbReference type="Pfam" id="PF00389">
    <property type="entry name" value="2-Hacid_dh"/>
    <property type="match status" value="1"/>
</dbReference>
<comment type="similarity">
    <text evidence="1 4">Belongs to the D-isomer specific 2-hydroxyacid dehydrogenase family.</text>
</comment>
<evidence type="ECO:0000256" key="3">
    <source>
        <dbReference type="ARBA" id="ARBA00023027"/>
    </source>
</evidence>
<keyword evidence="2 4" id="KW-0560">Oxidoreductase</keyword>
<dbReference type="CDD" id="cd12183">
    <property type="entry name" value="LDH_like_2"/>
    <property type="match status" value="1"/>
</dbReference>
<keyword evidence="8" id="KW-1185">Reference proteome</keyword>
<reference evidence="7 8" key="1">
    <citation type="submission" date="2019-08" db="EMBL/GenBank/DDBJ databases">
        <title>Deep-cultivation of Planctomycetes and their phenomic and genomic characterization uncovers novel biology.</title>
        <authorList>
            <person name="Wiegand S."/>
            <person name="Jogler M."/>
            <person name="Boedeker C."/>
            <person name="Pinto D."/>
            <person name="Vollmers J."/>
            <person name="Rivas-Marin E."/>
            <person name="Kohn T."/>
            <person name="Peeters S.H."/>
            <person name="Heuer A."/>
            <person name="Rast P."/>
            <person name="Oberbeckmann S."/>
            <person name="Bunk B."/>
            <person name="Jeske O."/>
            <person name="Meyerdierks A."/>
            <person name="Storesund J.E."/>
            <person name="Kallscheuer N."/>
            <person name="Luecker S."/>
            <person name="Lage O.M."/>
            <person name="Pohl T."/>
            <person name="Merkel B.J."/>
            <person name="Hornburger P."/>
            <person name="Mueller R.-W."/>
            <person name="Bruemmer F."/>
            <person name="Labrenz M."/>
            <person name="Spormann A.M."/>
            <person name="Op den Camp H."/>
            <person name="Overmann J."/>
            <person name="Amann R."/>
            <person name="Jetten M.S.M."/>
            <person name="Mascher T."/>
            <person name="Medema M.H."/>
            <person name="Devos D.P."/>
            <person name="Kaster A.-K."/>
            <person name="Ovreas L."/>
            <person name="Rohde M."/>
            <person name="Galperin M.Y."/>
            <person name="Jogler C."/>
        </authorList>
    </citation>
    <scope>NUCLEOTIDE SEQUENCE [LARGE SCALE GENOMIC DNA]</scope>
    <source>
        <strain evidence="7 8">Pr1d</strain>
    </source>
</reference>
<dbReference type="PANTHER" id="PTHR43026">
    <property type="entry name" value="2-HYDROXYACID DEHYDROGENASE HOMOLOG 1-RELATED"/>
    <property type="match status" value="1"/>
</dbReference>
<dbReference type="Proteomes" id="UP000323917">
    <property type="component" value="Chromosome"/>
</dbReference>
<feature type="domain" description="D-isomer specific 2-hydroxyacid dehydrogenase catalytic" evidence="5">
    <location>
        <begin position="22"/>
        <end position="340"/>
    </location>
</feature>